<protein>
    <recommendedName>
        <fullName evidence="1">Metallo-beta-lactamase domain-containing protein</fullName>
    </recommendedName>
</protein>
<dbReference type="SMART" id="SM00849">
    <property type="entry name" value="Lactamase_B"/>
    <property type="match status" value="1"/>
</dbReference>
<accession>A0A9P6VQA4</accession>
<dbReference type="Pfam" id="PF00753">
    <property type="entry name" value="Lactamase_B"/>
    <property type="match status" value="1"/>
</dbReference>
<dbReference type="InterPro" id="IPR050855">
    <property type="entry name" value="NDM-1-like"/>
</dbReference>
<reference evidence="2" key="1">
    <citation type="submission" date="2019-07" db="EMBL/GenBank/DDBJ databases">
        <title>Hyphodiscus hymeniophilus genome sequencing and assembly.</title>
        <authorList>
            <person name="Kramer G."/>
            <person name="Nodwell J."/>
        </authorList>
    </citation>
    <scope>NUCLEOTIDE SEQUENCE</scope>
    <source>
        <strain evidence="2">ATCC 34498</strain>
    </source>
</reference>
<dbReference type="SUPFAM" id="SSF56281">
    <property type="entry name" value="Metallo-hydrolase/oxidoreductase"/>
    <property type="match status" value="1"/>
</dbReference>
<keyword evidence="3" id="KW-1185">Reference proteome</keyword>
<name>A0A9P6VQA4_9HELO</name>
<evidence type="ECO:0000313" key="3">
    <source>
        <dbReference type="Proteomes" id="UP000785200"/>
    </source>
</evidence>
<evidence type="ECO:0000313" key="2">
    <source>
        <dbReference type="EMBL" id="KAG0651700.1"/>
    </source>
</evidence>
<dbReference type="Gene3D" id="3.60.15.10">
    <property type="entry name" value="Ribonuclease Z/Hydroxyacylglutathione hydrolase-like"/>
    <property type="match status" value="1"/>
</dbReference>
<dbReference type="OrthoDB" id="3341310at2759"/>
<dbReference type="PANTHER" id="PTHR42951">
    <property type="entry name" value="METALLO-BETA-LACTAMASE DOMAIN-CONTAINING"/>
    <property type="match status" value="1"/>
</dbReference>
<dbReference type="EMBL" id="VNKQ01000004">
    <property type="protein sequence ID" value="KAG0651700.1"/>
    <property type="molecule type" value="Genomic_DNA"/>
</dbReference>
<evidence type="ECO:0000259" key="1">
    <source>
        <dbReference type="SMART" id="SM00849"/>
    </source>
</evidence>
<organism evidence="2 3">
    <name type="scientific">Hyphodiscus hymeniophilus</name>
    <dbReference type="NCBI Taxonomy" id="353542"/>
    <lineage>
        <taxon>Eukaryota</taxon>
        <taxon>Fungi</taxon>
        <taxon>Dikarya</taxon>
        <taxon>Ascomycota</taxon>
        <taxon>Pezizomycotina</taxon>
        <taxon>Leotiomycetes</taxon>
        <taxon>Helotiales</taxon>
        <taxon>Hyphodiscaceae</taxon>
        <taxon>Hyphodiscus</taxon>
    </lineage>
</organism>
<dbReference type="CDD" id="cd06262">
    <property type="entry name" value="metallo-hydrolase-like_MBL-fold"/>
    <property type="match status" value="1"/>
</dbReference>
<feature type="domain" description="Metallo-beta-lactamase" evidence="1">
    <location>
        <begin position="82"/>
        <end position="266"/>
    </location>
</feature>
<comment type="caution">
    <text evidence="2">The sequence shown here is derived from an EMBL/GenBank/DDBJ whole genome shotgun (WGS) entry which is preliminary data.</text>
</comment>
<gene>
    <name evidence="2" type="ORF">D0Z07_2088</name>
</gene>
<dbReference type="InterPro" id="IPR001279">
    <property type="entry name" value="Metallo-B-lactamas"/>
</dbReference>
<dbReference type="AlphaFoldDB" id="A0A9P6VQA4"/>
<proteinExistence type="predicted"/>
<sequence>MIVGESCPLAKKVADNQLSASSRQTYSSNLYLLISKRRFFMASNTLPSAPGKGFSLPITSFISRRVNSSTFIVCEDDSFGEQPYIYVKAYEDHLLITDTGCNSPRSSRPSLTSLKEYLETYPVPLNDHRPLNPGGKKRYIIACSHCHYDHILGIPQFHSADPIIVASGFDKSFILEDLPTHSLCKYINVPTPQYSISHWATNMEYFQHSGVAFRIQFLHIPGHTPCSLAWYDIDEHYLYVGDTFYERKRSPPIPEIPDDAGQVPGLPATQAAIIFPEEGGNWIQYMASLDFLLSFVVFKNGELRRRYERTHDSTPRVSVACGHLTYGADAETMILEVRAFFNRIIAGKVPVSGSGKKRGVIHDYWLEGEESRFSVMAPRHLAEEAREHFGATD</sequence>
<dbReference type="Proteomes" id="UP000785200">
    <property type="component" value="Unassembled WGS sequence"/>
</dbReference>
<dbReference type="InterPro" id="IPR036866">
    <property type="entry name" value="RibonucZ/Hydroxyglut_hydro"/>
</dbReference>
<dbReference type="PANTHER" id="PTHR42951:SF4">
    <property type="entry name" value="ACYL-COENZYME A THIOESTERASE MBLAC2"/>
    <property type="match status" value="1"/>
</dbReference>